<dbReference type="Proteomes" id="UP000005953">
    <property type="component" value="Unassembled WGS sequence"/>
</dbReference>
<keyword evidence="1" id="KW-0732">Signal</keyword>
<name>A4BIW0_9GAMM</name>
<dbReference type="Gene3D" id="2.40.160.10">
    <property type="entry name" value="Porin"/>
    <property type="match status" value="1"/>
</dbReference>
<keyword evidence="3" id="KW-1185">Reference proteome</keyword>
<proteinExistence type="predicted"/>
<evidence type="ECO:0000256" key="1">
    <source>
        <dbReference type="SAM" id="SignalP"/>
    </source>
</evidence>
<accession>A4BIW0</accession>
<evidence type="ECO:0000313" key="2">
    <source>
        <dbReference type="EMBL" id="EAR07977.1"/>
    </source>
</evidence>
<gene>
    <name evidence="2" type="ORF">MED297_04984</name>
</gene>
<dbReference type="AlphaFoldDB" id="A4BIW0"/>
<dbReference type="RefSeq" id="WP_008048030.1">
    <property type="nucleotide sequence ID" value="NZ_CH724154.1"/>
</dbReference>
<reference evidence="2 3" key="1">
    <citation type="submission" date="2006-02" db="EMBL/GenBank/DDBJ databases">
        <authorList>
            <person name="Pinhassi J."/>
            <person name="Pedros-Alio C."/>
            <person name="Ferriera S."/>
            <person name="Johnson J."/>
            <person name="Kravitz S."/>
            <person name="Halpern A."/>
            <person name="Remington K."/>
            <person name="Beeson K."/>
            <person name="Tran B."/>
            <person name="Rogers Y.-H."/>
            <person name="Friedman R."/>
            <person name="Venter J.C."/>
        </authorList>
    </citation>
    <scope>NUCLEOTIDE SEQUENCE [LARGE SCALE GENOMIC DNA]</scope>
    <source>
        <strain evidence="2 3">MED297</strain>
    </source>
</reference>
<dbReference type="OrthoDB" id="6197565at2"/>
<dbReference type="HOGENOM" id="CLU_661843_0_0_6"/>
<evidence type="ECO:0008006" key="4">
    <source>
        <dbReference type="Google" id="ProtNLM"/>
    </source>
</evidence>
<feature type="chain" id="PRO_5002666708" description="Porin domain-containing protein" evidence="1">
    <location>
        <begin position="21"/>
        <end position="363"/>
    </location>
</feature>
<feature type="signal peptide" evidence="1">
    <location>
        <begin position="1"/>
        <end position="20"/>
    </location>
</feature>
<organism evidence="2 3">
    <name type="scientific">Reinekea blandensis MED297</name>
    <dbReference type="NCBI Taxonomy" id="314283"/>
    <lineage>
        <taxon>Bacteria</taxon>
        <taxon>Pseudomonadati</taxon>
        <taxon>Pseudomonadota</taxon>
        <taxon>Gammaproteobacteria</taxon>
        <taxon>Oceanospirillales</taxon>
        <taxon>Saccharospirillaceae</taxon>
        <taxon>Reinekea</taxon>
    </lineage>
</organism>
<sequence length="363" mass="38010">MKAIFAVSALAAAISAQAIAADTEATTEFTGAMDAQFILDMNADPVTYDVDLKEDDYNYGITMETTVVNGPFSGSIGIESDEGATDFLIGDLVVTDGKLSFGQVGSLMATDTYVESINEDMEETALDVDVAFRYMVSDELSVQLQGLNFGKDGEPATYDAGTKTGLAAAYASEAGALSFAVEGEAYFSGPGADADLDPEMFAGAGVTYTTDAVTVMGVVNYTGTSNPNDDNSLEYVVAAESTFGDASVKASYQEPDTAVETNNEIAKVEVAYTMDAITASAGYMLTTLEDAGDEAFGKVAYAADAYEASAKVILANLDAAEADDPKLELRASTTSDAGVTYYAEYDFKTDVDNKATLGAKYSF</sequence>
<evidence type="ECO:0000313" key="3">
    <source>
        <dbReference type="Proteomes" id="UP000005953"/>
    </source>
</evidence>
<comment type="caution">
    <text evidence="2">The sequence shown here is derived from an EMBL/GenBank/DDBJ whole genome shotgun (WGS) entry which is preliminary data.</text>
</comment>
<dbReference type="SUPFAM" id="SSF56935">
    <property type="entry name" value="Porins"/>
    <property type="match status" value="1"/>
</dbReference>
<dbReference type="EMBL" id="AAOE01000028">
    <property type="protein sequence ID" value="EAR07977.1"/>
    <property type="molecule type" value="Genomic_DNA"/>
</dbReference>
<protein>
    <recommendedName>
        <fullName evidence="4">Porin domain-containing protein</fullName>
    </recommendedName>
</protein>
<dbReference type="InterPro" id="IPR023614">
    <property type="entry name" value="Porin_dom_sf"/>
</dbReference>